<dbReference type="CDD" id="cd05120">
    <property type="entry name" value="APH_ChoK_like"/>
    <property type="match status" value="1"/>
</dbReference>
<dbReference type="EMBL" id="SNSC02000005">
    <property type="protein sequence ID" value="TID24186.1"/>
    <property type="molecule type" value="Genomic_DNA"/>
</dbReference>
<dbReference type="PANTHER" id="PTHR21310">
    <property type="entry name" value="AMINOGLYCOSIDE PHOSPHOTRANSFERASE-RELATED-RELATED"/>
    <property type="match status" value="1"/>
</dbReference>
<sequence>MTETINNTWLRQKLTIISVAVIRRFRPRSGRVLFLNSKICVKYGTTVQLSEARAIELVAENTSILLPKVYCSFQRKGTTYIVMERIHGMNIGRNWDHRTAESKADLLSQLRQYFIELRAIPHPIPGMVAAADLTKLYDYRISSQPFGPFPSSREFHAFLRDYITASDNTPDEVKQLIQMQEENQCPVCFSHGDPSSSNFLVVGNKVAMIDFEFSGFMPSYWDYVAGMNTNPYDTFWKAEIGKFLDPYPKELEMESLRRKFFGEF</sequence>
<dbReference type="PANTHER" id="PTHR21310:SF55">
    <property type="entry name" value="AMINOGLYCOSIDE PHOSPHOTRANSFERASE DOMAIN-CONTAINING PROTEIN"/>
    <property type="match status" value="1"/>
</dbReference>
<gene>
    <name evidence="2" type="ORF">E6O75_ATG02551</name>
</gene>
<reference evidence="2 3" key="1">
    <citation type="submission" date="2019-04" db="EMBL/GenBank/DDBJ databases">
        <title>High contiguity whole genome sequence and gene annotation resource for two Venturia nashicola isolates.</title>
        <authorList>
            <person name="Prokchorchik M."/>
            <person name="Won K."/>
            <person name="Lee Y."/>
            <person name="Choi E.D."/>
            <person name="Segonzac C."/>
            <person name="Sohn K.H."/>
        </authorList>
    </citation>
    <scope>NUCLEOTIDE SEQUENCE [LARGE SCALE GENOMIC DNA]</scope>
    <source>
        <strain evidence="2 3">PRI2</strain>
    </source>
</reference>
<evidence type="ECO:0000259" key="1">
    <source>
        <dbReference type="Pfam" id="PF01636"/>
    </source>
</evidence>
<dbReference type="OrthoDB" id="8300194at2759"/>
<dbReference type="InterPro" id="IPR051678">
    <property type="entry name" value="AGP_Transferase"/>
</dbReference>
<evidence type="ECO:0000313" key="2">
    <source>
        <dbReference type="EMBL" id="TID24186.1"/>
    </source>
</evidence>
<dbReference type="Pfam" id="PF01636">
    <property type="entry name" value="APH"/>
    <property type="match status" value="1"/>
</dbReference>
<dbReference type="STRING" id="86259.A0A4Z1PFT7"/>
<dbReference type="AlphaFoldDB" id="A0A4Z1PFT7"/>
<dbReference type="Proteomes" id="UP000298493">
    <property type="component" value="Unassembled WGS sequence"/>
</dbReference>
<keyword evidence="3" id="KW-1185">Reference proteome</keyword>
<comment type="caution">
    <text evidence="2">The sequence shown here is derived from an EMBL/GenBank/DDBJ whole genome shotgun (WGS) entry which is preliminary data.</text>
</comment>
<protein>
    <recommendedName>
        <fullName evidence="1">Aminoglycoside phosphotransferase domain-containing protein</fullName>
    </recommendedName>
</protein>
<evidence type="ECO:0000313" key="3">
    <source>
        <dbReference type="Proteomes" id="UP000298493"/>
    </source>
</evidence>
<dbReference type="Gene3D" id="3.90.1200.10">
    <property type="match status" value="1"/>
</dbReference>
<name>A0A4Z1PFT7_9PEZI</name>
<dbReference type="InterPro" id="IPR002575">
    <property type="entry name" value="Aminoglycoside_PTrfase"/>
</dbReference>
<organism evidence="2 3">
    <name type="scientific">Venturia nashicola</name>
    <dbReference type="NCBI Taxonomy" id="86259"/>
    <lineage>
        <taxon>Eukaryota</taxon>
        <taxon>Fungi</taxon>
        <taxon>Dikarya</taxon>
        <taxon>Ascomycota</taxon>
        <taxon>Pezizomycotina</taxon>
        <taxon>Dothideomycetes</taxon>
        <taxon>Pleosporomycetidae</taxon>
        <taxon>Venturiales</taxon>
        <taxon>Venturiaceae</taxon>
        <taxon>Venturia</taxon>
    </lineage>
</organism>
<accession>A0A4Z1PFT7</accession>
<dbReference type="SUPFAM" id="SSF56112">
    <property type="entry name" value="Protein kinase-like (PK-like)"/>
    <property type="match status" value="1"/>
</dbReference>
<dbReference type="InterPro" id="IPR011009">
    <property type="entry name" value="Kinase-like_dom_sf"/>
</dbReference>
<proteinExistence type="predicted"/>
<feature type="domain" description="Aminoglycoside phosphotransferase" evidence="1">
    <location>
        <begin position="51"/>
        <end position="229"/>
    </location>
</feature>